<feature type="region of interest" description="Disordered" evidence="1">
    <location>
        <begin position="279"/>
        <end position="300"/>
    </location>
</feature>
<feature type="region of interest" description="Disordered" evidence="1">
    <location>
        <begin position="417"/>
        <end position="438"/>
    </location>
</feature>
<keyword evidence="2" id="KW-0472">Membrane</keyword>
<dbReference type="Proteomes" id="UP001183607">
    <property type="component" value="Unassembled WGS sequence"/>
</dbReference>
<keyword evidence="2" id="KW-0812">Transmembrane</keyword>
<evidence type="ECO:0000256" key="3">
    <source>
        <dbReference type="SAM" id="SignalP"/>
    </source>
</evidence>
<feature type="region of interest" description="Disordered" evidence="1">
    <location>
        <begin position="324"/>
        <end position="351"/>
    </location>
</feature>
<proteinExistence type="predicted"/>
<protein>
    <recommendedName>
        <fullName evidence="6">Peptidase</fullName>
    </recommendedName>
</protein>
<name>A0ABD5E8E8_9ACTN</name>
<keyword evidence="3" id="KW-0732">Signal</keyword>
<dbReference type="RefSeq" id="WP_311677274.1">
    <property type="nucleotide sequence ID" value="NZ_JAVRER010000029.1"/>
</dbReference>
<organism evidence="4 5">
    <name type="scientific">Streptomyces evansiae</name>
    <dbReference type="NCBI Taxonomy" id="3075535"/>
    <lineage>
        <taxon>Bacteria</taxon>
        <taxon>Bacillati</taxon>
        <taxon>Actinomycetota</taxon>
        <taxon>Actinomycetes</taxon>
        <taxon>Kitasatosporales</taxon>
        <taxon>Streptomycetaceae</taxon>
        <taxon>Streptomyces</taxon>
    </lineage>
</organism>
<accession>A0ABD5E8E8</accession>
<evidence type="ECO:0000313" key="5">
    <source>
        <dbReference type="Proteomes" id="UP001183607"/>
    </source>
</evidence>
<feature type="signal peptide" evidence="3">
    <location>
        <begin position="1"/>
        <end position="34"/>
    </location>
</feature>
<feature type="transmembrane region" description="Helical" evidence="2">
    <location>
        <begin position="458"/>
        <end position="478"/>
    </location>
</feature>
<sequence length="486" mass="50710">MPVRPHAPRTRGVLLALAACLTGVVPLGTAPAAAAEPHLTAPATYHIAPPGGRKRPARDKRLHVSYDGDAVAGKKTGRLIMDVSGAGDVLRLKKFGNGCSGDRTRIVCAVGASYNSWADWAGALPYAAPGSKAGDAGDLRMRYEAPGGKVSEATTRVVVGGPVLEIRRPEKVAHLRPGARTPFAFVVRNAGETPAHGLGLTYTTDAMTPTTERFSNCRYHAATAVCRFPTLDLAPGESVDLAPGLDLRAPKTETAGSLYQSAWPLDLGPYEGVVVPDEGEPGKGPALRPEPGKGTTGTWSDEDTAWTHFSVDNPSDYAAVGTRVPGGAGEERDVRIGATNNGPGDPGQNPPVEIRFTPPQGARVLKEPMEELDEDYFEPLCTHDKAGVYTCPLTVHEPGDTQRLAFRLRLGTASGDGSVRLRGRGGKEYPADPEPANDKAAVTVTGAGPGASGGSHAAAWWAGGGAAVVVAGALVLWARGRRSRAR</sequence>
<evidence type="ECO:0008006" key="6">
    <source>
        <dbReference type="Google" id="ProtNLM"/>
    </source>
</evidence>
<evidence type="ECO:0000256" key="2">
    <source>
        <dbReference type="SAM" id="Phobius"/>
    </source>
</evidence>
<feature type="chain" id="PRO_5044845482" description="Peptidase" evidence="3">
    <location>
        <begin position="35"/>
        <end position="486"/>
    </location>
</feature>
<reference evidence="5" key="1">
    <citation type="submission" date="2023-07" db="EMBL/GenBank/DDBJ databases">
        <title>30 novel species of actinomycetes from the DSMZ collection.</title>
        <authorList>
            <person name="Nouioui I."/>
        </authorList>
    </citation>
    <scope>NUCLEOTIDE SEQUENCE [LARGE SCALE GENOMIC DNA]</scope>
    <source>
        <strain evidence="5">DSM 41982</strain>
    </source>
</reference>
<evidence type="ECO:0000256" key="1">
    <source>
        <dbReference type="SAM" id="MobiDB-lite"/>
    </source>
</evidence>
<dbReference type="AlphaFoldDB" id="A0ABD5E8E8"/>
<gene>
    <name evidence="4" type="ORF">RM574_18765</name>
</gene>
<feature type="compositionally biased region" description="Low complexity" evidence="1">
    <location>
        <begin position="340"/>
        <end position="351"/>
    </location>
</feature>
<dbReference type="EMBL" id="JAVRER010000029">
    <property type="protein sequence ID" value="MDT0417530.1"/>
    <property type="molecule type" value="Genomic_DNA"/>
</dbReference>
<comment type="caution">
    <text evidence="4">The sequence shown here is derived from an EMBL/GenBank/DDBJ whole genome shotgun (WGS) entry which is preliminary data.</text>
</comment>
<evidence type="ECO:0000313" key="4">
    <source>
        <dbReference type="EMBL" id="MDT0417530.1"/>
    </source>
</evidence>
<keyword evidence="2" id="KW-1133">Transmembrane helix</keyword>